<gene>
    <name evidence="10" type="primary">ycf4</name>
</gene>
<keyword evidence="7 9" id="KW-1133">Transmembrane helix</keyword>
<dbReference type="GO" id="GO:0015979">
    <property type="term" value="P:photosynthesis"/>
    <property type="evidence" value="ECO:0007669"/>
    <property type="project" value="UniProtKB-KW"/>
</dbReference>
<keyword evidence="10" id="KW-0934">Plastid</keyword>
<comment type="similarity">
    <text evidence="3">Belongs to the Ycf4 family.</text>
</comment>
<reference evidence="10" key="1">
    <citation type="journal article" date="2016" name="J. Plant Res.">
        <title>Plastid genome sequences of Gymnochlora stellata, Lotharella vacuolata, and Partenskyella glossopodia reveal remarkable structural conservation among chlorarachniophyte species.</title>
        <authorList>
            <person name="Suzuki S."/>
            <person name="Hirakawa Y."/>
            <person name="Kofuji R."/>
            <person name="Sugita M."/>
            <person name="Ishida K."/>
        </authorList>
    </citation>
    <scope>NUCLEOTIDE SEQUENCE</scope>
    <source>
        <strain evidence="10">CCMP2053</strain>
    </source>
</reference>
<evidence type="ECO:0000256" key="1">
    <source>
        <dbReference type="ARBA" id="ARBA00002862"/>
    </source>
</evidence>
<feature type="transmembrane region" description="Helical" evidence="9">
    <location>
        <begin position="62"/>
        <end position="86"/>
    </location>
</feature>
<comment type="subcellular location">
    <subcellularLocation>
        <location evidence="2">Membrane</location>
        <topology evidence="2">Multi-pass membrane protein</topology>
    </subcellularLocation>
</comment>
<dbReference type="AlphaFoldDB" id="A0A140JZG4"/>
<feature type="transmembrane region" description="Helical" evidence="9">
    <location>
        <begin position="20"/>
        <end position="42"/>
    </location>
</feature>
<evidence type="ECO:0000256" key="3">
    <source>
        <dbReference type="ARBA" id="ARBA00008198"/>
    </source>
</evidence>
<evidence type="ECO:0000256" key="7">
    <source>
        <dbReference type="ARBA" id="ARBA00022989"/>
    </source>
</evidence>
<dbReference type="GO" id="GO:0009522">
    <property type="term" value="C:photosystem I"/>
    <property type="evidence" value="ECO:0007669"/>
    <property type="project" value="InterPro"/>
</dbReference>
<evidence type="ECO:0000256" key="4">
    <source>
        <dbReference type="ARBA" id="ARBA00015395"/>
    </source>
</evidence>
<dbReference type="Pfam" id="PF02392">
    <property type="entry name" value="Ycf4"/>
    <property type="match status" value="1"/>
</dbReference>
<keyword evidence="5" id="KW-0602">Photosynthesis</keyword>
<name>A0A140JZG4_GYMST</name>
<dbReference type="RefSeq" id="YP_009240357.1">
    <property type="nucleotide sequence ID" value="NC_029741.1"/>
</dbReference>
<evidence type="ECO:0000256" key="8">
    <source>
        <dbReference type="ARBA" id="ARBA00023136"/>
    </source>
</evidence>
<keyword evidence="8 9" id="KW-0472">Membrane</keyword>
<evidence type="ECO:0000313" key="10">
    <source>
        <dbReference type="EMBL" id="BAU62491.1"/>
    </source>
</evidence>
<geneLocation type="plastid" evidence="10"/>
<keyword evidence="6 9" id="KW-0812">Transmembrane</keyword>
<comment type="function">
    <text evidence="1">Seems to be required for the assembly of the photosystem I complex.</text>
</comment>
<accession>A0A140JZG4</accession>
<evidence type="ECO:0000256" key="2">
    <source>
        <dbReference type="ARBA" id="ARBA00004141"/>
    </source>
</evidence>
<evidence type="ECO:0000256" key="5">
    <source>
        <dbReference type="ARBA" id="ARBA00022531"/>
    </source>
</evidence>
<organism evidence="10">
    <name type="scientific">Gymnochlora stellata</name>
    <dbReference type="NCBI Taxonomy" id="67809"/>
    <lineage>
        <taxon>Eukaryota</taxon>
        <taxon>Sar</taxon>
        <taxon>Rhizaria</taxon>
        <taxon>Cercozoa</taxon>
        <taxon>Chlorarachniophyceae</taxon>
        <taxon>Gymnochlora</taxon>
    </lineage>
</organism>
<sequence length="176" mass="20718">MRESFIYRYKVLGSKNLLNFTWFIFLFFGSSYFLILAYTSYFKDLSISDNFVISFFPQGLVMGFYALLGLFISFYIILTIILEIGYGFNEFNKKERIIRLFRWGFPGKNRRVEICYKFDDIKSIQLISKFGNSLNLCLKGDNYVVLVRSGFFESFSDLEDQGIKIANFLDVPFLYS</sequence>
<evidence type="ECO:0000256" key="6">
    <source>
        <dbReference type="ARBA" id="ARBA00022692"/>
    </source>
</evidence>
<dbReference type="InterPro" id="IPR003359">
    <property type="entry name" value="PSI_Ycf4_assembly"/>
</dbReference>
<dbReference type="GeneID" id="27109972"/>
<proteinExistence type="inferred from homology"/>
<dbReference type="EMBL" id="AP014947">
    <property type="protein sequence ID" value="BAU62491.1"/>
    <property type="molecule type" value="Genomic_DNA"/>
</dbReference>
<evidence type="ECO:0000256" key="9">
    <source>
        <dbReference type="SAM" id="Phobius"/>
    </source>
</evidence>
<protein>
    <recommendedName>
        <fullName evidence="4">Photosystem I assembly protein Ycf4</fullName>
    </recommendedName>
</protein>